<evidence type="ECO:0000313" key="2">
    <source>
        <dbReference type="Proteomes" id="UP000287651"/>
    </source>
</evidence>
<evidence type="ECO:0000313" key="1">
    <source>
        <dbReference type="EMBL" id="RRT67955.1"/>
    </source>
</evidence>
<name>A0A426ZVF7_ENSVE</name>
<organism evidence="1 2">
    <name type="scientific">Ensete ventricosum</name>
    <name type="common">Abyssinian banana</name>
    <name type="synonym">Musa ensete</name>
    <dbReference type="NCBI Taxonomy" id="4639"/>
    <lineage>
        <taxon>Eukaryota</taxon>
        <taxon>Viridiplantae</taxon>
        <taxon>Streptophyta</taxon>
        <taxon>Embryophyta</taxon>
        <taxon>Tracheophyta</taxon>
        <taxon>Spermatophyta</taxon>
        <taxon>Magnoliopsida</taxon>
        <taxon>Liliopsida</taxon>
        <taxon>Zingiberales</taxon>
        <taxon>Musaceae</taxon>
        <taxon>Ensete</taxon>
    </lineage>
</organism>
<sequence>MTVKYYQKQGCCTARNSVELSLPLRCCSGTASSLLHHCSDAASLVIHHHDAAAPLPPCRFAAAMLQQHRLCATVMLLFPFDAAAASHVSLHFSISFFHFFLSPSSSVPPPDLPLQPLSSSSKHRYTPMYHMSVHRYRAAHVMLSAGRHTSLDQ</sequence>
<proteinExistence type="predicted"/>
<dbReference type="AlphaFoldDB" id="A0A426ZVF7"/>
<reference evidence="1 2" key="1">
    <citation type="journal article" date="2014" name="Agronomy (Basel)">
        <title>A Draft Genome Sequence for Ensete ventricosum, the Drought-Tolerant Tree Against Hunger.</title>
        <authorList>
            <person name="Harrison J."/>
            <person name="Moore K.A."/>
            <person name="Paszkiewicz K."/>
            <person name="Jones T."/>
            <person name="Grant M."/>
            <person name="Ambacheew D."/>
            <person name="Muzemil S."/>
            <person name="Studholme D.J."/>
        </authorList>
    </citation>
    <scope>NUCLEOTIDE SEQUENCE [LARGE SCALE GENOMIC DNA]</scope>
</reference>
<gene>
    <name evidence="1" type="ORF">B296_00017962</name>
</gene>
<accession>A0A426ZVF7</accession>
<dbReference type="Proteomes" id="UP000287651">
    <property type="component" value="Unassembled WGS sequence"/>
</dbReference>
<comment type="caution">
    <text evidence="1">The sequence shown here is derived from an EMBL/GenBank/DDBJ whole genome shotgun (WGS) entry which is preliminary data.</text>
</comment>
<protein>
    <submittedName>
        <fullName evidence="1">Uncharacterized protein</fullName>
    </submittedName>
</protein>
<dbReference type="EMBL" id="AMZH03004856">
    <property type="protein sequence ID" value="RRT67955.1"/>
    <property type="molecule type" value="Genomic_DNA"/>
</dbReference>